<dbReference type="EMBL" id="CAWUPB010001197">
    <property type="protein sequence ID" value="CAK7357210.1"/>
    <property type="molecule type" value="Genomic_DNA"/>
</dbReference>
<gene>
    <name evidence="10" type="ORF">DCAF_LOCUS27495</name>
</gene>
<dbReference type="FunFam" id="1.25.10.10:FF:000242">
    <property type="entry name" value="Cullin-associated NEDD8-dissociated protein 1"/>
    <property type="match status" value="1"/>
</dbReference>
<proteinExistence type="inferred from homology"/>
<evidence type="ECO:0000256" key="3">
    <source>
        <dbReference type="ARBA" id="ARBA00022741"/>
    </source>
</evidence>
<evidence type="ECO:0000256" key="7">
    <source>
        <dbReference type="ARBA" id="ARBA00042178"/>
    </source>
</evidence>
<dbReference type="InterPro" id="IPR011989">
    <property type="entry name" value="ARM-like"/>
</dbReference>
<evidence type="ECO:0000259" key="9">
    <source>
        <dbReference type="SMART" id="SM01086"/>
    </source>
</evidence>
<dbReference type="InterPro" id="IPR016024">
    <property type="entry name" value="ARM-type_fold"/>
</dbReference>
<dbReference type="GO" id="GO:0005524">
    <property type="term" value="F:ATP binding"/>
    <property type="evidence" value="ECO:0007669"/>
    <property type="project" value="UniProtKB-KW"/>
</dbReference>
<comment type="caution">
    <text evidence="10">The sequence shown here is derived from an EMBL/GenBank/DDBJ whole genome shotgun (WGS) entry which is preliminary data.</text>
</comment>
<feature type="compositionally biased region" description="Acidic residues" evidence="8">
    <location>
        <begin position="947"/>
        <end position="971"/>
    </location>
</feature>
<dbReference type="InterPro" id="IPR027417">
    <property type="entry name" value="P-loop_NTPase"/>
</dbReference>
<evidence type="ECO:0000313" key="11">
    <source>
        <dbReference type="Proteomes" id="UP001314170"/>
    </source>
</evidence>
<dbReference type="Pfam" id="PF08623">
    <property type="entry name" value="TIP120"/>
    <property type="match status" value="1"/>
</dbReference>
<evidence type="ECO:0000256" key="2">
    <source>
        <dbReference type="ARBA" id="ARBA00022737"/>
    </source>
</evidence>
<dbReference type="GO" id="GO:0016887">
    <property type="term" value="F:ATP hydrolysis activity"/>
    <property type="evidence" value="ECO:0007669"/>
    <property type="project" value="InterPro"/>
</dbReference>
<evidence type="ECO:0000256" key="6">
    <source>
        <dbReference type="ARBA" id="ARBA00040131"/>
    </source>
</evidence>
<feature type="region of interest" description="Disordered" evidence="8">
    <location>
        <begin position="944"/>
        <end position="971"/>
    </location>
</feature>
<keyword evidence="3" id="KW-0547">Nucleotide-binding</keyword>
<keyword evidence="11" id="KW-1185">Reference proteome</keyword>
<dbReference type="Pfam" id="PF07724">
    <property type="entry name" value="AAA_2"/>
    <property type="match status" value="1"/>
</dbReference>
<dbReference type="SUPFAM" id="SSF48371">
    <property type="entry name" value="ARM repeat"/>
    <property type="match status" value="1"/>
</dbReference>
<dbReference type="SUPFAM" id="SSF52540">
    <property type="entry name" value="P-loop containing nucleoside triphosphate hydrolases"/>
    <property type="match status" value="1"/>
</dbReference>
<keyword evidence="2" id="KW-0677">Repeat</keyword>
<dbReference type="Proteomes" id="UP001314170">
    <property type="component" value="Unassembled WGS sequence"/>
</dbReference>
<dbReference type="InterPro" id="IPR039852">
    <property type="entry name" value="CAND1/CAND2"/>
</dbReference>
<keyword evidence="5" id="KW-0067">ATP-binding</keyword>
<evidence type="ECO:0000256" key="4">
    <source>
        <dbReference type="ARBA" id="ARBA00022786"/>
    </source>
</evidence>
<dbReference type="InterPro" id="IPR013932">
    <property type="entry name" value="TATA-bd_TIP120"/>
</dbReference>
<evidence type="ECO:0000256" key="1">
    <source>
        <dbReference type="ARBA" id="ARBA00007657"/>
    </source>
</evidence>
<dbReference type="Gene3D" id="3.40.50.300">
    <property type="entry name" value="P-loop containing nucleotide triphosphate hydrolases"/>
    <property type="match status" value="1"/>
</dbReference>
<dbReference type="Pfam" id="PF25782">
    <property type="entry name" value="TPR_CAND1"/>
    <property type="match status" value="1"/>
</dbReference>
<evidence type="ECO:0000313" key="10">
    <source>
        <dbReference type="EMBL" id="CAK7357210.1"/>
    </source>
</evidence>
<evidence type="ECO:0000256" key="5">
    <source>
        <dbReference type="ARBA" id="ARBA00022840"/>
    </source>
</evidence>
<dbReference type="SMART" id="SM01086">
    <property type="entry name" value="ClpB_D2-small"/>
    <property type="match status" value="1"/>
</dbReference>
<name>A0AAV1SXD1_9ROSI</name>
<feature type="domain" description="Clp ATPase C-terminal" evidence="9">
    <location>
        <begin position="418"/>
        <end position="505"/>
    </location>
</feature>
<dbReference type="Pfam" id="PF10431">
    <property type="entry name" value="ClpB_D2-small"/>
    <property type="match status" value="1"/>
</dbReference>
<reference evidence="10 11" key="1">
    <citation type="submission" date="2024-01" db="EMBL/GenBank/DDBJ databases">
        <authorList>
            <person name="Waweru B."/>
        </authorList>
    </citation>
    <scope>NUCLEOTIDE SEQUENCE [LARGE SCALE GENOMIC DNA]</scope>
</reference>
<dbReference type="InterPro" id="IPR019489">
    <property type="entry name" value="Clp_ATPase_C"/>
</dbReference>
<dbReference type="GO" id="GO:0010265">
    <property type="term" value="P:SCF complex assembly"/>
    <property type="evidence" value="ECO:0007669"/>
    <property type="project" value="InterPro"/>
</dbReference>
<dbReference type="InterPro" id="IPR003959">
    <property type="entry name" value="ATPase_AAA_core"/>
</dbReference>
<sequence length="1852" mass="204200">MLSLLKRSRTVTTTALKHFTTKTFTFSPTKPLIPTQTSTKTLGLGFIRQLSDKTTTNTTEYDYIRAEVNCPRCTSQMPVLLSNRPLSISGRETGVYQAVNFCPKCKTAFYFRPFKLEPLQGNFLELGRVKGLDNNGTSNNNCKDVEGIVEKDCGKSGRNVEEVCGGGGEGKLERELPTPKEICKGLDEFVIGQDKAKKKTLGNLYMIRKVHVPSYDSNGVQSFLEGVMMIFSQACRLSRVNWSHSDGETDENEFVELDKSNVAEFNVEAAQRGIVYIDEVDKITMKAESSNIGRDVSGEGVQQALLKMLEGTVVNVPVPDKGPGKHPRGDTIQLDTKDILFICGGAFVNLEKTISERRQDASIGFGAPVRANMRAGGITNAMVTSSLLESVESGDLVAYGLIPEFVGRFPVLASLLALNEDQLVQVLMEPKNALGKQYKKMFNMNNVKLHFTENALRLIAKKAMAKNTGARGLRAILENILTEAMFEGSKIKVPTSIPDTHPLAAQIPENKSHSNCITAVLVDEEAVGLMDTPGCGAKILHGDGALEHKLQETKGIGGRVAQGEMQGEPKLRSRALSMEMVANPAVADCSSGARGKNWWDDGSLFSRFGRLELKACGCDITQHWSECWSYSCAKMANLQMTGILEKMTGKDKDYRYMATSDLLNELNKEGFKADTDLEIKLSNIVLQQLDDVAGDVSGLAVKCLAPLVKKVTEARVVEMTNKLCEKLLHGKDQHRDIASIALKTIVSEVTATSLAQSILVTLSPQLIKGITSPGMSTEIKCECLDILCDVLHKFGNLIANDHELLLNSLLSQLNSNQATVRKKTVSCIASLASSLSDDLLGKATVEVVRKLRSKDAKPEIIRTNIQMIGALSRAVGYRFGPHLGDTVPVLINYCTSASENDEELREYSLQALESFLLRCPRDIYSYCDEILHLTLEYLSYDPNFTDNMEEDTDDESHEEEEDDESANEYTDDEDVSWKVRRAAAKCLAALIVSRPEVLAKLYEEACPKLIDRFKEREENVKMDVFNTFIELLRQTGNVTKGQIDLDESSPRWLLKQEVPKIVKSINRQLREKSIKTKVGAFSVLKELVVVLPDCLAEHIGSLIPGIEKALNDKSSTSNLKIETLIFTRLVLASHSPPVFHPYIKALSSPVLSAVGERYYKVTAEALRVCGELVRVVRPNVQGFGFDFKPYVRPIYNAIMSRLTNQDQDQEVKECAISCMGLVISTFGDNLKTELPVCLPVLVDRMGNEITRLTAVKSLAVIATSPLRIDLSCILESVIAELTAFLRKANRALRQATLGTLNSLIVAYGDKIGSSAYEVIIVELSTLISDSDLHMAALALELCCTLMADRKSSPNIGLAVRSKVLPQALTLIKSPLLQGQALLALRNFFAALVYSANTSFDTLLDSLLSSAKPAPQSGGVAKQALHSIAQCVAVLCLAAGDQKCSSTVDMLTEILKDDSSTNSAKQHLALLCLGEIGRRKDLSLHANIETIIIESFQSPFEEIKSAASYALGNIAVGNLSKYLPFILDQIDNQQKKQYLLLHSLKEVIVRQSVDKAEFQDSSVEKILKLLFNHCESDEEGVRNVVAECLGKIALIEPAKLVPALKVRTTSPAAFTRATVVIAVKYSIVERPEKIDEIIYPEISSFLMLIKDHDRHVRRAAVLALSTFAHNKPNLIKGLLPELLPLLYDQTIVKQELIRTVDLGPFKHIVDDGLELRKAAFECVDTLLDSCLDQVNPSSFIVPYLKSGLDDHYDVKMPCHLILSKLADKCQSAVLAVLDSLVDPLQKTVNFKPKQDAVKQEVDRNEDMIRSALRAIASLNRISGGDCSHKFKHLMSEISKSPTLWDKYYSIRNE</sequence>
<protein>
    <recommendedName>
        <fullName evidence="6">Cullin-associated NEDD8-dissociated protein 1</fullName>
    </recommendedName>
    <alternativeName>
        <fullName evidence="7">Cullin-associated and neddylation-dissociated protein 1</fullName>
    </alternativeName>
</protein>
<dbReference type="PANTHER" id="PTHR12696">
    <property type="entry name" value="TIP120"/>
    <property type="match status" value="1"/>
</dbReference>
<dbReference type="Gene3D" id="1.25.10.10">
    <property type="entry name" value="Leucine-rich Repeat Variant"/>
    <property type="match status" value="1"/>
</dbReference>
<organism evidence="10 11">
    <name type="scientific">Dovyalis caffra</name>
    <dbReference type="NCBI Taxonomy" id="77055"/>
    <lineage>
        <taxon>Eukaryota</taxon>
        <taxon>Viridiplantae</taxon>
        <taxon>Streptophyta</taxon>
        <taxon>Embryophyta</taxon>
        <taxon>Tracheophyta</taxon>
        <taxon>Spermatophyta</taxon>
        <taxon>Magnoliopsida</taxon>
        <taxon>eudicotyledons</taxon>
        <taxon>Gunneridae</taxon>
        <taxon>Pentapetalae</taxon>
        <taxon>rosids</taxon>
        <taxon>fabids</taxon>
        <taxon>Malpighiales</taxon>
        <taxon>Salicaceae</taxon>
        <taxon>Flacourtieae</taxon>
        <taxon>Dovyalis</taxon>
    </lineage>
</organism>
<evidence type="ECO:0000256" key="8">
    <source>
        <dbReference type="SAM" id="MobiDB-lite"/>
    </source>
</evidence>
<keyword evidence="4" id="KW-0833">Ubl conjugation pathway</keyword>
<comment type="similarity">
    <text evidence="1">Belongs to the CAND family.</text>
</comment>
<dbReference type="Gene3D" id="1.10.8.60">
    <property type="match status" value="1"/>
</dbReference>
<accession>A0AAV1SXD1</accession>
<dbReference type="FunFam" id="1.10.8.60:FF:000002">
    <property type="entry name" value="ATP-dependent Clp protease ATP-binding subunit ClpX"/>
    <property type="match status" value="1"/>
</dbReference>